<dbReference type="KEGG" id="cbae:COR50_16645"/>
<name>A0A291QXJ6_9BACT</name>
<dbReference type="OrthoDB" id="9784101at2"/>
<evidence type="ECO:0000313" key="1">
    <source>
        <dbReference type="EMBL" id="ATL48660.1"/>
    </source>
</evidence>
<gene>
    <name evidence="1" type="ORF">COR50_16645</name>
</gene>
<dbReference type="InterPro" id="IPR029063">
    <property type="entry name" value="SAM-dependent_MTases_sf"/>
</dbReference>
<dbReference type="Pfam" id="PF13489">
    <property type="entry name" value="Methyltransf_23"/>
    <property type="match status" value="1"/>
</dbReference>
<proteinExistence type="predicted"/>
<dbReference type="RefSeq" id="WP_098195033.1">
    <property type="nucleotide sequence ID" value="NZ_CP023777.1"/>
</dbReference>
<sequence length="174" mass="19822">MELQEAIDFIDHPNLKQSKPGSWADFGCGDGLFTYALASLLPESSTIYAVDRSYHQMNKDFYPPHVDINFLLADFTMPQLALPGLQGILMANSLHYVKDKPAFLKQLKEYLKIPAYLLIVEYDTQRSNPWVPFPVHFSLLKKLLHSCGFNNVEKLRTRASIYDQGNMYVAMAST</sequence>
<dbReference type="Proteomes" id="UP000220133">
    <property type="component" value="Chromosome"/>
</dbReference>
<keyword evidence="2" id="KW-1185">Reference proteome</keyword>
<dbReference type="Gene3D" id="3.40.50.150">
    <property type="entry name" value="Vaccinia Virus protein VP39"/>
    <property type="match status" value="1"/>
</dbReference>
<dbReference type="GO" id="GO:0032259">
    <property type="term" value="P:methylation"/>
    <property type="evidence" value="ECO:0007669"/>
    <property type="project" value="UniProtKB-KW"/>
</dbReference>
<dbReference type="SUPFAM" id="SSF53335">
    <property type="entry name" value="S-adenosyl-L-methionine-dependent methyltransferases"/>
    <property type="match status" value="1"/>
</dbReference>
<protein>
    <submittedName>
        <fullName evidence="1">Methyltransferase type 11</fullName>
    </submittedName>
</protein>
<dbReference type="PANTHER" id="PTHR43861">
    <property type="entry name" value="TRANS-ACONITATE 2-METHYLTRANSFERASE-RELATED"/>
    <property type="match status" value="1"/>
</dbReference>
<dbReference type="AlphaFoldDB" id="A0A291QXJ6"/>
<dbReference type="GO" id="GO:0008168">
    <property type="term" value="F:methyltransferase activity"/>
    <property type="evidence" value="ECO:0007669"/>
    <property type="project" value="UniProtKB-KW"/>
</dbReference>
<accession>A0A291QXJ6</accession>
<organism evidence="1 2">
    <name type="scientific">Chitinophaga caeni</name>
    <dbReference type="NCBI Taxonomy" id="2029983"/>
    <lineage>
        <taxon>Bacteria</taxon>
        <taxon>Pseudomonadati</taxon>
        <taxon>Bacteroidota</taxon>
        <taxon>Chitinophagia</taxon>
        <taxon>Chitinophagales</taxon>
        <taxon>Chitinophagaceae</taxon>
        <taxon>Chitinophaga</taxon>
    </lineage>
</organism>
<reference evidence="1 2" key="1">
    <citation type="submission" date="2017-10" db="EMBL/GenBank/DDBJ databases">
        <title>Paenichitinophaga pekingensis gen. nov., sp. nov., isolated from activated sludge.</title>
        <authorList>
            <person name="Jin D."/>
            <person name="Kong X."/>
            <person name="Deng Y."/>
            <person name="Bai Z."/>
        </authorList>
    </citation>
    <scope>NUCLEOTIDE SEQUENCE [LARGE SCALE GENOMIC DNA]</scope>
    <source>
        <strain evidence="1 2">13</strain>
    </source>
</reference>
<keyword evidence="1" id="KW-0489">Methyltransferase</keyword>
<dbReference type="EMBL" id="CP023777">
    <property type="protein sequence ID" value="ATL48660.1"/>
    <property type="molecule type" value="Genomic_DNA"/>
</dbReference>
<dbReference type="CDD" id="cd02440">
    <property type="entry name" value="AdoMet_MTases"/>
    <property type="match status" value="1"/>
</dbReference>
<evidence type="ECO:0000313" key="2">
    <source>
        <dbReference type="Proteomes" id="UP000220133"/>
    </source>
</evidence>
<keyword evidence="1" id="KW-0808">Transferase</keyword>
<dbReference type="PANTHER" id="PTHR43861:SF1">
    <property type="entry name" value="TRANS-ACONITATE 2-METHYLTRANSFERASE"/>
    <property type="match status" value="1"/>
</dbReference>